<dbReference type="RefSeq" id="WP_343921717.1">
    <property type="nucleotide sequence ID" value="NZ_BAAAJT010000003.1"/>
</dbReference>
<evidence type="ECO:0000313" key="1">
    <source>
        <dbReference type="EMBL" id="MFD1948739.1"/>
    </source>
</evidence>
<dbReference type="Proteomes" id="UP001597351">
    <property type="component" value="Unassembled WGS sequence"/>
</dbReference>
<comment type="caution">
    <text evidence="1">The sequence shown here is derived from an EMBL/GenBank/DDBJ whole genome shotgun (WGS) entry which is preliminary data.</text>
</comment>
<evidence type="ECO:0000313" key="2">
    <source>
        <dbReference type="Proteomes" id="UP001597351"/>
    </source>
</evidence>
<dbReference type="InterPro" id="IPR043758">
    <property type="entry name" value="DUF5703"/>
</dbReference>
<gene>
    <name evidence="1" type="ORF">ACFSDE_18195</name>
</gene>
<name>A0ABW4TTB5_9ACTN</name>
<accession>A0ABW4TTB5</accession>
<organism evidence="1 2">
    <name type="scientific">Nocardioides aestuarii</name>
    <dbReference type="NCBI Taxonomy" id="252231"/>
    <lineage>
        <taxon>Bacteria</taxon>
        <taxon>Bacillati</taxon>
        <taxon>Actinomycetota</taxon>
        <taxon>Actinomycetes</taxon>
        <taxon>Propionibacteriales</taxon>
        <taxon>Nocardioidaceae</taxon>
        <taxon>Nocardioides</taxon>
    </lineage>
</organism>
<reference evidence="2" key="1">
    <citation type="journal article" date="2019" name="Int. J. Syst. Evol. Microbiol.">
        <title>The Global Catalogue of Microorganisms (GCM) 10K type strain sequencing project: providing services to taxonomists for standard genome sequencing and annotation.</title>
        <authorList>
            <consortium name="The Broad Institute Genomics Platform"/>
            <consortium name="The Broad Institute Genome Sequencing Center for Infectious Disease"/>
            <person name="Wu L."/>
            <person name="Ma J."/>
        </authorList>
    </citation>
    <scope>NUCLEOTIDE SEQUENCE [LARGE SCALE GENOMIC DNA]</scope>
    <source>
        <strain evidence="2">CGMCC 1.12477</strain>
    </source>
</reference>
<dbReference type="EMBL" id="JBHUGD010000004">
    <property type="protein sequence ID" value="MFD1948739.1"/>
    <property type="molecule type" value="Genomic_DNA"/>
</dbReference>
<protein>
    <submittedName>
        <fullName evidence="1">DUF5703 family protein</fullName>
    </submittedName>
</protein>
<dbReference type="Pfam" id="PF18963">
    <property type="entry name" value="DUF5703"/>
    <property type="match status" value="1"/>
</dbReference>
<sequence length="82" mass="9764">MARPRPTDRPLGRGVEWQFEKLTISREFSRNAVTRLLVDRAEHGGWELDRVQIRSDGTRRVILRRKIIRQRQTVWFGDPQPV</sequence>
<proteinExistence type="predicted"/>
<keyword evidence="2" id="KW-1185">Reference proteome</keyword>